<comment type="cofactor">
    <cofactor evidence="1">
        <name>Fe(2+)</name>
        <dbReference type="ChEBI" id="CHEBI:29033"/>
    </cofactor>
</comment>
<dbReference type="PROSITE" id="PS51471">
    <property type="entry name" value="FE2OG_OXY"/>
    <property type="match status" value="1"/>
</dbReference>
<comment type="caution">
    <text evidence="7">The sequence shown here is derived from an EMBL/GenBank/DDBJ whole genome shotgun (WGS) entry which is preliminary data.</text>
</comment>
<reference evidence="7 8" key="1">
    <citation type="submission" date="2023-06" db="EMBL/GenBank/DDBJ databases">
        <title>Pelomonas sp. PFR6 16S ribosomal RNA gene Genome sequencing and assembly.</title>
        <authorList>
            <person name="Woo H."/>
        </authorList>
    </citation>
    <scope>NUCLEOTIDE SEQUENCE [LARGE SCALE GENOMIC DNA]</scope>
    <source>
        <strain evidence="7 8">PFR6</strain>
    </source>
</reference>
<evidence type="ECO:0000256" key="4">
    <source>
        <dbReference type="ARBA" id="ARBA00023002"/>
    </source>
</evidence>
<dbReference type="EMBL" id="JAUHHC010000003">
    <property type="protein sequence ID" value="MDN3921265.1"/>
    <property type="molecule type" value="Genomic_DNA"/>
</dbReference>
<sequence>MSTRPLFDEEPRLALAPGAWLLRGFALAQAPALLAQIAALCEQAPLRHMVTPGGLTMQVAMSNCGALGWVSDRRGYRYQTSDPDSGRPWPAMPPAFAALAQEAAAAAGFAGFMPDACLINRYEPGTRLSLHQDRDEREHGHPIVSVSLGLPAVFLFGGLTRTERPQRLPLVHGDVVVWGGPARLRFHGIAPLAPPEPGAGWGERFNLTLRRAG</sequence>
<keyword evidence="4 7" id="KW-0560">Oxidoreductase</keyword>
<dbReference type="SUPFAM" id="SSF51197">
    <property type="entry name" value="Clavaminate synthase-like"/>
    <property type="match status" value="1"/>
</dbReference>
<dbReference type="InterPro" id="IPR027450">
    <property type="entry name" value="AlkB-like"/>
</dbReference>
<protein>
    <submittedName>
        <fullName evidence="7">DNA oxidative demethylase AlkB</fullName>
        <ecNumber evidence="7">1.14.11.33</ecNumber>
    </submittedName>
</protein>
<evidence type="ECO:0000313" key="8">
    <source>
        <dbReference type="Proteomes" id="UP001228044"/>
    </source>
</evidence>
<keyword evidence="2" id="KW-0479">Metal-binding</keyword>
<organism evidence="7 8">
    <name type="scientific">Roseateles violae</name>
    <dbReference type="NCBI Taxonomy" id="3058042"/>
    <lineage>
        <taxon>Bacteria</taxon>
        <taxon>Pseudomonadati</taxon>
        <taxon>Pseudomonadota</taxon>
        <taxon>Betaproteobacteria</taxon>
        <taxon>Burkholderiales</taxon>
        <taxon>Sphaerotilaceae</taxon>
        <taxon>Roseateles</taxon>
    </lineage>
</organism>
<feature type="domain" description="Fe2OG dioxygenase" evidence="6">
    <location>
        <begin position="113"/>
        <end position="213"/>
    </location>
</feature>
<dbReference type="Gene3D" id="2.60.120.590">
    <property type="entry name" value="Alpha-ketoglutarate-dependent dioxygenase AlkB-like"/>
    <property type="match status" value="1"/>
</dbReference>
<gene>
    <name evidence="7" type="primary">alkB</name>
    <name evidence="7" type="ORF">QWJ38_13310</name>
</gene>
<evidence type="ECO:0000256" key="5">
    <source>
        <dbReference type="ARBA" id="ARBA00023004"/>
    </source>
</evidence>
<dbReference type="EC" id="1.14.11.33" evidence="7"/>
<dbReference type="PANTHER" id="PTHR16557">
    <property type="entry name" value="ALKYLATED DNA REPAIR PROTEIN ALKB-RELATED"/>
    <property type="match status" value="1"/>
</dbReference>
<dbReference type="Proteomes" id="UP001228044">
    <property type="component" value="Unassembled WGS sequence"/>
</dbReference>
<dbReference type="Pfam" id="PF13532">
    <property type="entry name" value="2OG-FeII_Oxy_2"/>
    <property type="match status" value="1"/>
</dbReference>
<evidence type="ECO:0000313" key="7">
    <source>
        <dbReference type="EMBL" id="MDN3921265.1"/>
    </source>
</evidence>
<name>A0ABT8DSG0_9BURK</name>
<evidence type="ECO:0000256" key="2">
    <source>
        <dbReference type="ARBA" id="ARBA00022723"/>
    </source>
</evidence>
<proteinExistence type="predicted"/>
<evidence type="ECO:0000256" key="1">
    <source>
        <dbReference type="ARBA" id="ARBA00001954"/>
    </source>
</evidence>
<keyword evidence="8" id="KW-1185">Reference proteome</keyword>
<accession>A0ABT8DSG0</accession>
<keyword evidence="5" id="KW-0408">Iron</keyword>
<dbReference type="InterPro" id="IPR005123">
    <property type="entry name" value="Oxoglu/Fe-dep_dioxygenase_dom"/>
</dbReference>
<dbReference type="InterPro" id="IPR037151">
    <property type="entry name" value="AlkB-like_sf"/>
</dbReference>
<dbReference type="GO" id="GO:0035516">
    <property type="term" value="F:broad specificity oxidative DNA demethylase activity"/>
    <property type="evidence" value="ECO:0007669"/>
    <property type="project" value="UniProtKB-EC"/>
</dbReference>
<dbReference type="InterPro" id="IPR004574">
    <property type="entry name" value="Alkb"/>
</dbReference>
<evidence type="ECO:0000256" key="3">
    <source>
        <dbReference type="ARBA" id="ARBA00022964"/>
    </source>
</evidence>
<dbReference type="PANTHER" id="PTHR16557:SF2">
    <property type="entry name" value="NUCLEIC ACID DIOXYGENASE ALKBH1"/>
    <property type="match status" value="1"/>
</dbReference>
<dbReference type="NCBIfam" id="NF011930">
    <property type="entry name" value="PRK15401.1"/>
    <property type="match status" value="1"/>
</dbReference>
<evidence type="ECO:0000259" key="6">
    <source>
        <dbReference type="PROSITE" id="PS51471"/>
    </source>
</evidence>
<dbReference type="RefSeq" id="WP_290359565.1">
    <property type="nucleotide sequence ID" value="NZ_JAUHHC010000003.1"/>
</dbReference>
<keyword evidence="3" id="KW-0223">Dioxygenase</keyword>